<evidence type="ECO:0000313" key="1">
    <source>
        <dbReference type="EMBL" id="OAK63631.1"/>
    </source>
</evidence>
<protein>
    <submittedName>
        <fullName evidence="1">Uncharacterized protein</fullName>
    </submittedName>
</protein>
<evidence type="ECO:0000313" key="2">
    <source>
        <dbReference type="Proteomes" id="UP000077852"/>
    </source>
</evidence>
<dbReference type="EMBL" id="LVHG01000044">
    <property type="protein sequence ID" value="OAK63631.1"/>
    <property type="molecule type" value="Genomic_DNA"/>
</dbReference>
<sequence>MVRTTTRQINFETLKLRGPSAVIVIKLMMAANDMSYANQSLSDYKEAVERGDRNVRPNGGLYWVRLQIAHMSEAFAIIKQIQDDTDLMKFVDQCDRRTRESFANLQPFLRGGAKYDQFRQLVDKVGGLKSEVQHPFK</sequence>
<gene>
    <name evidence="1" type="ORF">A3K87_16230</name>
</gene>
<accession>A0AA91DNC6</accession>
<dbReference type="AlphaFoldDB" id="A0AA91DNC6"/>
<dbReference type="Proteomes" id="UP000077852">
    <property type="component" value="Unassembled WGS sequence"/>
</dbReference>
<reference evidence="1 2" key="1">
    <citation type="submission" date="2016-03" db="EMBL/GenBank/DDBJ databases">
        <title>Genome sequence of Variovorax paradoxus KB5.</title>
        <authorList>
            <person name="Jeong H."/>
            <person name="Hong C.E."/>
            <person name="Jo S.H."/>
            <person name="Park J.M."/>
        </authorList>
    </citation>
    <scope>NUCLEOTIDE SEQUENCE [LARGE SCALE GENOMIC DNA]</scope>
    <source>
        <strain evidence="1 2">KB5</strain>
    </source>
</reference>
<comment type="caution">
    <text evidence="1">The sequence shown here is derived from an EMBL/GenBank/DDBJ whole genome shotgun (WGS) entry which is preliminary data.</text>
</comment>
<proteinExistence type="predicted"/>
<name>A0AA91DNC6_VARPD</name>
<organism evidence="1 2">
    <name type="scientific">Variovorax paradoxus</name>
    <dbReference type="NCBI Taxonomy" id="34073"/>
    <lineage>
        <taxon>Bacteria</taxon>
        <taxon>Pseudomonadati</taxon>
        <taxon>Pseudomonadota</taxon>
        <taxon>Betaproteobacteria</taxon>
        <taxon>Burkholderiales</taxon>
        <taxon>Comamonadaceae</taxon>
        <taxon>Variovorax</taxon>
    </lineage>
</organism>
<dbReference type="RefSeq" id="WP_081268162.1">
    <property type="nucleotide sequence ID" value="NZ_LVHG01000044.1"/>
</dbReference>